<dbReference type="PANTHER" id="PTHR10000">
    <property type="entry name" value="PHOSPHOSERINE PHOSPHATASE"/>
    <property type="match status" value="1"/>
</dbReference>
<dbReference type="SUPFAM" id="SSF56784">
    <property type="entry name" value="HAD-like"/>
    <property type="match status" value="1"/>
</dbReference>
<dbReference type="Proteomes" id="UP000321397">
    <property type="component" value="Chromosome"/>
</dbReference>
<dbReference type="Gene3D" id="3.30.1240.10">
    <property type="match status" value="1"/>
</dbReference>
<dbReference type="EMBL" id="AP019834">
    <property type="protein sequence ID" value="BBM47454.1"/>
    <property type="molecule type" value="Genomic_DNA"/>
</dbReference>
<dbReference type="InterPro" id="IPR000150">
    <property type="entry name" value="Cof"/>
</dbReference>
<dbReference type="SFLD" id="SFLDG01144">
    <property type="entry name" value="C2.B.4:_PGP_Like"/>
    <property type="match status" value="1"/>
</dbReference>
<dbReference type="PROSITE" id="PS01229">
    <property type="entry name" value="COF_2"/>
    <property type="match status" value="1"/>
</dbReference>
<dbReference type="NCBIfam" id="TIGR01484">
    <property type="entry name" value="HAD-SF-IIB"/>
    <property type="match status" value="1"/>
</dbReference>
<dbReference type="SFLD" id="SFLDG01140">
    <property type="entry name" value="C2.B:_Phosphomannomutase_and_P"/>
    <property type="match status" value="1"/>
</dbReference>
<sequence length="276" mass="31231">MIKLIAIDMDGTLLNGKKHIDKAQKEAIHEAIDAGIKIVLCTGRPLYGILPFYEELGLSELDSEGYVILNNGCSIHKTKDWELIDQVNFTSDDIDYLYKFSEGYDINFTLVNDYYYFNIDDRKPTDELITDAGFVFSDITNISLKEAKNGKHKIIKIMFLGNPNIMANFQKENESILKDKYSSVLSQPYIYEILPKGNNKGTGLKKLAKKLGIKQEEIMAIGDGNNDIEMFEYAHYSVAMENGTKPARKAAKYQTDSNENNGVAKAIRKYALNYSE</sequence>
<dbReference type="GO" id="GO:0005829">
    <property type="term" value="C:cytosol"/>
    <property type="evidence" value="ECO:0007669"/>
    <property type="project" value="TreeGrafter"/>
</dbReference>
<dbReference type="CDD" id="cd07516">
    <property type="entry name" value="HAD_Pase"/>
    <property type="match status" value="1"/>
</dbReference>
<keyword evidence="1" id="KW-0378">Hydrolase</keyword>
<dbReference type="GO" id="GO:0016791">
    <property type="term" value="F:phosphatase activity"/>
    <property type="evidence" value="ECO:0007669"/>
    <property type="project" value="TreeGrafter"/>
</dbReference>
<gene>
    <name evidence="1" type="ORF">JMUB3933_0955</name>
</gene>
<accession>A0A510K794</accession>
<dbReference type="SFLD" id="SFLDS00003">
    <property type="entry name" value="Haloacid_Dehalogenase"/>
    <property type="match status" value="1"/>
</dbReference>
<name>A0A510K794_9FUSO</name>
<reference evidence="1 2" key="1">
    <citation type="submission" date="2019-07" db="EMBL/GenBank/DDBJ databases">
        <title>Complete Genome Sequence of Leptotrichia wadei Strain JMUB3933.</title>
        <authorList>
            <person name="Watanabe S."/>
            <person name="Cui L."/>
        </authorList>
    </citation>
    <scope>NUCLEOTIDE SEQUENCE [LARGE SCALE GENOMIC DNA]</scope>
    <source>
        <strain evidence="1 2">JMUB3933</strain>
    </source>
</reference>
<dbReference type="AlphaFoldDB" id="A0A510K794"/>
<proteinExistence type="predicted"/>
<dbReference type="PANTHER" id="PTHR10000:SF8">
    <property type="entry name" value="HAD SUPERFAMILY HYDROLASE-LIKE, TYPE 3"/>
    <property type="match status" value="1"/>
</dbReference>
<dbReference type="GO" id="GO:0000287">
    <property type="term" value="F:magnesium ion binding"/>
    <property type="evidence" value="ECO:0007669"/>
    <property type="project" value="TreeGrafter"/>
</dbReference>
<dbReference type="InterPro" id="IPR006379">
    <property type="entry name" value="HAD-SF_hydro_IIB"/>
</dbReference>
<organism evidence="1 2">
    <name type="scientific">Leptotrichia wadei</name>
    <dbReference type="NCBI Taxonomy" id="157687"/>
    <lineage>
        <taxon>Bacteria</taxon>
        <taxon>Fusobacteriati</taxon>
        <taxon>Fusobacteriota</taxon>
        <taxon>Fusobacteriia</taxon>
        <taxon>Fusobacteriales</taxon>
        <taxon>Leptotrichiaceae</taxon>
        <taxon>Leptotrichia</taxon>
    </lineage>
</organism>
<evidence type="ECO:0000313" key="2">
    <source>
        <dbReference type="Proteomes" id="UP000321397"/>
    </source>
</evidence>
<dbReference type="NCBIfam" id="TIGR00099">
    <property type="entry name" value="Cof-subfamily"/>
    <property type="match status" value="1"/>
</dbReference>
<dbReference type="InterPro" id="IPR036412">
    <property type="entry name" value="HAD-like_sf"/>
</dbReference>
<dbReference type="PROSITE" id="PS01228">
    <property type="entry name" value="COF_1"/>
    <property type="match status" value="1"/>
</dbReference>
<dbReference type="InterPro" id="IPR023214">
    <property type="entry name" value="HAD_sf"/>
</dbReference>
<dbReference type="RefSeq" id="WP_146960529.1">
    <property type="nucleotide sequence ID" value="NZ_AP019834.1"/>
</dbReference>
<protein>
    <submittedName>
        <fullName evidence="1">Cof family hydrolase</fullName>
    </submittedName>
</protein>
<dbReference type="Gene3D" id="3.40.50.1000">
    <property type="entry name" value="HAD superfamily/HAD-like"/>
    <property type="match status" value="1"/>
</dbReference>
<evidence type="ECO:0000313" key="1">
    <source>
        <dbReference type="EMBL" id="BBM47454.1"/>
    </source>
</evidence>
<dbReference type="Pfam" id="PF08282">
    <property type="entry name" value="Hydrolase_3"/>
    <property type="match status" value="1"/>
</dbReference>